<organism evidence="1">
    <name type="scientific">Chlamydomonas leiostraca</name>
    <dbReference type="NCBI Taxonomy" id="1034604"/>
    <lineage>
        <taxon>Eukaryota</taxon>
        <taxon>Viridiplantae</taxon>
        <taxon>Chlorophyta</taxon>
        <taxon>core chlorophytes</taxon>
        <taxon>Chlorophyceae</taxon>
        <taxon>CS clade</taxon>
        <taxon>Chlamydomonadales</taxon>
        <taxon>Chlamydomonadaceae</taxon>
        <taxon>Chlamydomonas</taxon>
    </lineage>
</organism>
<name>A0A7S0RJR6_9CHLO</name>
<proteinExistence type="predicted"/>
<sequence>MASLRCMCALNAQTRPIAPKAVAPREPIAKRIASAGMAVATSLLLTASPSFASVPETSQPGSNVGYLSNEEVVERREAMHFVRSFDGKVALQSKDRKLWDVKLDLRSPGTVLLRAPDGVVHYLAFSTLQQVDLSDDEVVGAIAFSEWEKGAQPVQAEEGRSVRKLELTREGFYELMSVVDPSLAPSPQ</sequence>
<gene>
    <name evidence="1" type="ORF">CLEI1391_LOCUS8644</name>
</gene>
<reference evidence="1" key="1">
    <citation type="submission" date="2021-01" db="EMBL/GenBank/DDBJ databases">
        <authorList>
            <person name="Corre E."/>
            <person name="Pelletier E."/>
            <person name="Niang G."/>
            <person name="Scheremetjew M."/>
            <person name="Finn R."/>
            <person name="Kale V."/>
            <person name="Holt S."/>
            <person name="Cochrane G."/>
            <person name="Meng A."/>
            <person name="Brown T."/>
            <person name="Cohen L."/>
        </authorList>
    </citation>
    <scope>NUCLEOTIDE SEQUENCE</scope>
    <source>
        <strain evidence="1">SAG 11-49</strain>
    </source>
</reference>
<accession>A0A7S0RJR6</accession>
<dbReference type="AlphaFoldDB" id="A0A7S0RJR6"/>
<evidence type="ECO:0000313" key="1">
    <source>
        <dbReference type="EMBL" id="CAD8678687.1"/>
    </source>
</evidence>
<protein>
    <submittedName>
        <fullName evidence="1">Uncharacterized protein</fullName>
    </submittedName>
</protein>
<dbReference type="EMBL" id="HBFB01015416">
    <property type="protein sequence ID" value="CAD8678687.1"/>
    <property type="molecule type" value="Transcribed_RNA"/>
</dbReference>